<reference evidence="1 2" key="1">
    <citation type="submission" date="2019-12" db="EMBL/GenBank/DDBJ databases">
        <title>Whole genome sequences of Lactococcus raffinolactis strains isolated from sewage.</title>
        <authorList>
            <person name="Ybazeta G."/>
            <person name="Ross M."/>
            <person name="Brabant-Kirwan D."/>
            <person name="Saleh M."/>
            <person name="Dillon J.A."/>
            <person name="Splinter K."/>
            <person name="Nokhbeh R."/>
        </authorList>
    </citation>
    <scope>NUCLEOTIDE SEQUENCE [LARGE SCALE GENOMIC DNA]</scope>
    <source>
        <strain evidence="1 2">Lr_19_5</strain>
    </source>
</reference>
<protein>
    <submittedName>
        <fullName evidence="1">Uncharacterized protein</fullName>
    </submittedName>
</protein>
<dbReference type="AlphaFoldDB" id="A0A6H0UEL0"/>
<dbReference type="EMBL" id="CP047616">
    <property type="protein sequence ID" value="QIW54561.1"/>
    <property type="molecule type" value="Genomic_DNA"/>
</dbReference>
<organism evidence="1 2">
    <name type="scientific">Pseudolactococcus raffinolactis</name>
    <dbReference type="NCBI Taxonomy" id="1366"/>
    <lineage>
        <taxon>Bacteria</taxon>
        <taxon>Bacillati</taxon>
        <taxon>Bacillota</taxon>
        <taxon>Bacilli</taxon>
        <taxon>Lactobacillales</taxon>
        <taxon>Streptococcaceae</taxon>
        <taxon>Pseudolactococcus</taxon>
    </lineage>
</organism>
<gene>
    <name evidence="1" type="ORF">GU336_10680</name>
</gene>
<dbReference type="RefSeq" id="WP_046781060.1">
    <property type="nucleotide sequence ID" value="NZ_CP047616.1"/>
</dbReference>
<name>A0A6H0UEL0_9LACT</name>
<evidence type="ECO:0000313" key="2">
    <source>
        <dbReference type="Proteomes" id="UP000501945"/>
    </source>
</evidence>
<evidence type="ECO:0000313" key="1">
    <source>
        <dbReference type="EMBL" id="QIW54561.1"/>
    </source>
</evidence>
<dbReference type="Proteomes" id="UP000501945">
    <property type="component" value="Chromosome"/>
</dbReference>
<accession>A0A6H0UEL0</accession>
<proteinExistence type="predicted"/>
<sequence>MVNGLPGFTSKVLKRIMQEISARIVEYISSEEFKNMLKSLTKKAVEEIVKIIISEKKATMSK</sequence>